<sequence length="112" mass="13005">MRYKTVIGLNENIVGAITYVGFWITGVIFLLIERNNKFVRFHAMQSLLLFLPLTLLMFIVAWAPYIGWLAAEGISFLSMFLLLLMAFMSYRGDKFKLPIVGKYAYKYIYGEK</sequence>
<evidence type="ECO:0000256" key="5">
    <source>
        <dbReference type="SAM" id="Phobius"/>
    </source>
</evidence>
<evidence type="ECO:0000256" key="1">
    <source>
        <dbReference type="ARBA" id="ARBA00004141"/>
    </source>
</evidence>
<gene>
    <name evidence="6" type="ORF">D5R95_01910</name>
</gene>
<dbReference type="PANTHER" id="PTHR36460">
    <property type="entry name" value="UPF0132 DOMAIN PROTEIN (AFU_ORTHOLOGUE AFUA_3G10255)"/>
    <property type="match status" value="1"/>
</dbReference>
<name>A0A424Z3M8_9EURY</name>
<accession>A0A424Z3M8</accession>
<evidence type="ECO:0000256" key="2">
    <source>
        <dbReference type="ARBA" id="ARBA00022692"/>
    </source>
</evidence>
<evidence type="ECO:0000256" key="3">
    <source>
        <dbReference type="ARBA" id="ARBA00022989"/>
    </source>
</evidence>
<evidence type="ECO:0000256" key="4">
    <source>
        <dbReference type="ARBA" id="ARBA00023136"/>
    </source>
</evidence>
<comment type="caution">
    <text evidence="6">The sequence shown here is derived from an EMBL/GenBank/DDBJ whole genome shotgun (WGS) entry which is preliminary data.</text>
</comment>
<keyword evidence="3 5" id="KW-1133">Transmembrane helix</keyword>
<protein>
    <recommendedName>
        <fullName evidence="8">DUF4870 domain-containing protein</fullName>
    </recommendedName>
</protein>
<dbReference type="PANTHER" id="PTHR36460:SF1">
    <property type="entry name" value="UPF0132 DOMAIN PROTEIN (AFU_ORTHOLOGUE AFUA_3G10255)"/>
    <property type="match status" value="1"/>
</dbReference>
<reference evidence="6 7" key="1">
    <citation type="submission" date="2018-08" db="EMBL/GenBank/DDBJ databases">
        <title>The metabolism and importance of syntrophic acetate oxidation coupled to methane or sulfide production in haloalkaline environments.</title>
        <authorList>
            <person name="Timmers P.H.A."/>
            <person name="Vavourakis C.D."/>
            <person name="Sorokin D.Y."/>
            <person name="Sinninghe Damste J.S."/>
            <person name="Muyzer G."/>
            <person name="Stams A.J.M."/>
            <person name="Plugge C.M."/>
        </authorList>
    </citation>
    <scope>NUCLEOTIDE SEQUENCE [LARGE SCALE GENOMIC DNA]</scope>
    <source>
        <strain evidence="6">MSAO_Arc3</strain>
    </source>
</reference>
<proteinExistence type="predicted"/>
<dbReference type="GO" id="GO:0016020">
    <property type="term" value="C:membrane"/>
    <property type="evidence" value="ECO:0007669"/>
    <property type="project" value="UniProtKB-SubCell"/>
</dbReference>
<evidence type="ECO:0000313" key="6">
    <source>
        <dbReference type="EMBL" id="RQD90114.1"/>
    </source>
</evidence>
<keyword evidence="2 5" id="KW-0812">Transmembrane</keyword>
<dbReference type="InterPro" id="IPR019109">
    <property type="entry name" value="MamF_MmsF"/>
</dbReference>
<keyword evidence="4 5" id="KW-0472">Membrane</keyword>
<evidence type="ECO:0008006" key="8">
    <source>
        <dbReference type="Google" id="ProtNLM"/>
    </source>
</evidence>
<dbReference type="RefSeq" id="WP_259133090.1">
    <property type="nucleotide sequence ID" value="NZ_JANUCS010000001.1"/>
</dbReference>
<feature type="transmembrane region" description="Helical" evidence="5">
    <location>
        <begin position="68"/>
        <end position="87"/>
    </location>
</feature>
<feature type="transmembrane region" description="Helical" evidence="5">
    <location>
        <begin position="44"/>
        <end position="62"/>
    </location>
</feature>
<comment type="subcellular location">
    <subcellularLocation>
        <location evidence="1">Membrane</location>
        <topology evidence="1">Multi-pass membrane protein</topology>
    </subcellularLocation>
</comment>
<dbReference type="Proteomes" id="UP000284763">
    <property type="component" value="Unassembled WGS sequence"/>
</dbReference>
<evidence type="ECO:0000313" key="7">
    <source>
        <dbReference type="Proteomes" id="UP000284763"/>
    </source>
</evidence>
<dbReference type="AlphaFoldDB" id="A0A424Z3M8"/>
<dbReference type="Pfam" id="PF09685">
    <property type="entry name" value="MamF_MmsF"/>
    <property type="match status" value="1"/>
</dbReference>
<dbReference type="EMBL" id="QZAB01000129">
    <property type="protein sequence ID" value="RQD90114.1"/>
    <property type="molecule type" value="Genomic_DNA"/>
</dbReference>
<feature type="transmembrane region" description="Helical" evidence="5">
    <location>
        <begin position="12"/>
        <end position="32"/>
    </location>
</feature>
<organism evidence="6 7">
    <name type="scientific">Methanosalsum natronophilum</name>
    <dbReference type="NCBI Taxonomy" id="768733"/>
    <lineage>
        <taxon>Archaea</taxon>
        <taxon>Methanobacteriati</taxon>
        <taxon>Methanobacteriota</taxon>
        <taxon>Stenosarchaea group</taxon>
        <taxon>Methanomicrobia</taxon>
        <taxon>Methanosarcinales</taxon>
        <taxon>Methanosarcinaceae</taxon>
        <taxon>Methanosalsum</taxon>
    </lineage>
</organism>